<dbReference type="PRINTS" id="PR00111">
    <property type="entry name" value="ABHYDROLASE"/>
</dbReference>
<keyword evidence="2" id="KW-0808">Transferase</keyword>
<protein>
    <submittedName>
        <fullName evidence="2">Putative hydrolase or acyltransferase of alpha/beta superfamily</fullName>
    </submittedName>
</protein>
<dbReference type="RefSeq" id="WP_014703486.1">
    <property type="nucleotide sequence ID" value="NC_017856.1"/>
</dbReference>
<keyword evidence="2" id="KW-0378">Hydrolase</keyword>
<accession>I1YGM2</accession>
<name>I1YGM2_METFJ</name>
<dbReference type="Gene3D" id="3.40.50.1820">
    <property type="entry name" value="alpha/beta hydrolase"/>
    <property type="match status" value="1"/>
</dbReference>
<reference evidence="2 3" key="1">
    <citation type="journal article" date="2012" name="J. Bacteriol.">
        <title>Complete genome sequences of Methylophaga sp. strain JAM1 and Methylophaga sp. strain JAM7.</title>
        <authorList>
            <person name="Villeneuve C."/>
            <person name="Martineau C."/>
            <person name="Mauffrey F."/>
            <person name="Villemur R."/>
        </authorList>
    </citation>
    <scope>NUCLEOTIDE SEQUENCE [LARGE SCALE GENOMIC DNA]</scope>
    <source>
        <strain evidence="2 3">JAM7</strain>
    </source>
</reference>
<proteinExistence type="predicted"/>
<dbReference type="PATRIC" id="fig|754477.3.peg.885"/>
<organism evidence="2 3">
    <name type="scientific">Methylophaga frappieri (strain ATCC BAA-2434 / DSM 25690 / JAM7)</name>
    <dbReference type="NCBI Taxonomy" id="754477"/>
    <lineage>
        <taxon>Bacteria</taxon>
        <taxon>Pseudomonadati</taxon>
        <taxon>Pseudomonadota</taxon>
        <taxon>Gammaproteobacteria</taxon>
        <taxon>Thiotrichales</taxon>
        <taxon>Piscirickettsiaceae</taxon>
        <taxon>Methylophaga</taxon>
    </lineage>
</organism>
<dbReference type="GO" id="GO:0016787">
    <property type="term" value="F:hydrolase activity"/>
    <property type="evidence" value="ECO:0007669"/>
    <property type="project" value="UniProtKB-KW"/>
</dbReference>
<dbReference type="PANTHER" id="PTHR43798">
    <property type="entry name" value="MONOACYLGLYCEROL LIPASE"/>
    <property type="match status" value="1"/>
</dbReference>
<dbReference type="HOGENOM" id="CLU_020336_9_0_6"/>
<dbReference type="STRING" id="754477.Q7C_896"/>
<evidence type="ECO:0000313" key="2">
    <source>
        <dbReference type="EMBL" id="AFJ02065.1"/>
    </source>
</evidence>
<dbReference type="Proteomes" id="UP000009145">
    <property type="component" value="Chromosome"/>
</dbReference>
<dbReference type="SUPFAM" id="SSF53474">
    <property type="entry name" value="alpha/beta-Hydrolases"/>
    <property type="match status" value="1"/>
</dbReference>
<evidence type="ECO:0000259" key="1">
    <source>
        <dbReference type="Pfam" id="PF00561"/>
    </source>
</evidence>
<evidence type="ECO:0000313" key="3">
    <source>
        <dbReference type="Proteomes" id="UP000009145"/>
    </source>
</evidence>
<dbReference type="AlphaFoldDB" id="I1YGM2"/>
<sequence length="294" mass="32864" precursor="true">MRFLAILSFFCLQAVNADNLPSPLGKRYDIGGYKMHLHCQGKNGPTVVVDAGLGEDSSDWQKIVDQVRNTTRICVLDRPGYGWSDFGPTPRTSERIAGEIERLLSSASIGPPYLLVGHSFGGFNVRMFAARHPNQVKGMILIDASHEEQFNRLKIRLPRPEAQHRSVIILPKGTVDTFSSDKPQALKERSFFAARAEITSMSLSAKQVGQLADFPEIPLVIISRGQPEWTGDPALQLREKIWIDLQRELTHLTSNSRHLFAHKSGHAIPQQQPQIIVDTILEMLDEVRFSHPSG</sequence>
<feature type="domain" description="AB hydrolase-1" evidence="1">
    <location>
        <begin position="45"/>
        <end position="147"/>
    </location>
</feature>
<dbReference type="EMBL" id="CP003380">
    <property type="protein sequence ID" value="AFJ02065.1"/>
    <property type="molecule type" value="Genomic_DNA"/>
</dbReference>
<dbReference type="eggNOG" id="COG0596">
    <property type="taxonomic scope" value="Bacteria"/>
</dbReference>
<dbReference type="InterPro" id="IPR000073">
    <property type="entry name" value="AB_hydrolase_1"/>
</dbReference>
<keyword evidence="2" id="KW-0012">Acyltransferase</keyword>
<dbReference type="KEGG" id="mec:Q7C_896"/>
<gene>
    <name evidence="2" type="ordered locus">Q7C_896</name>
</gene>
<dbReference type="InterPro" id="IPR029058">
    <property type="entry name" value="AB_hydrolase_fold"/>
</dbReference>
<keyword evidence="3" id="KW-1185">Reference proteome</keyword>
<dbReference type="Pfam" id="PF00561">
    <property type="entry name" value="Abhydrolase_1"/>
    <property type="match status" value="1"/>
</dbReference>
<dbReference type="GO" id="GO:0016746">
    <property type="term" value="F:acyltransferase activity"/>
    <property type="evidence" value="ECO:0007669"/>
    <property type="project" value="UniProtKB-KW"/>
</dbReference>
<dbReference type="InterPro" id="IPR050266">
    <property type="entry name" value="AB_hydrolase_sf"/>
</dbReference>